<dbReference type="InterPro" id="IPR001959">
    <property type="entry name" value="Transposase"/>
</dbReference>
<proteinExistence type="predicted"/>
<reference evidence="2 3" key="1">
    <citation type="submission" date="2017-01" db="EMBL/GenBank/DDBJ databases">
        <title>Novel large sulfur bacteria in the metagenomes of groundwater-fed chemosynthetic microbial mats in the Lake Huron basin.</title>
        <authorList>
            <person name="Sharrar A.M."/>
            <person name="Flood B.E."/>
            <person name="Bailey J.V."/>
            <person name="Jones D.S."/>
            <person name="Biddanda B."/>
            <person name="Ruberg S.A."/>
            <person name="Marcus D.N."/>
            <person name="Dick G.J."/>
        </authorList>
    </citation>
    <scope>NUCLEOTIDE SEQUENCE [LARGE SCALE GENOMIC DNA]</scope>
    <source>
        <strain evidence="2">A7</strain>
    </source>
</reference>
<dbReference type="EMBL" id="MTEI01000027">
    <property type="protein sequence ID" value="OQW85971.1"/>
    <property type="molecule type" value="Genomic_DNA"/>
</dbReference>
<evidence type="ECO:0000313" key="3">
    <source>
        <dbReference type="Proteomes" id="UP000192505"/>
    </source>
</evidence>
<evidence type="ECO:0000313" key="2">
    <source>
        <dbReference type="EMBL" id="OQW85971.1"/>
    </source>
</evidence>
<protein>
    <recommendedName>
        <fullName evidence="1">Probable transposase IS891/IS1136/IS1341 domain-containing protein</fullName>
    </recommendedName>
</protein>
<dbReference type="Pfam" id="PF01385">
    <property type="entry name" value="OrfB_IS605"/>
    <property type="match status" value="1"/>
</dbReference>
<organism evidence="2 3">
    <name type="scientific">Rhodoferax ferrireducens</name>
    <dbReference type="NCBI Taxonomy" id="192843"/>
    <lineage>
        <taxon>Bacteria</taxon>
        <taxon>Pseudomonadati</taxon>
        <taxon>Pseudomonadota</taxon>
        <taxon>Betaproteobacteria</taxon>
        <taxon>Burkholderiales</taxon>
        <taxon>Comamonadaceae</taxon>
        <taxon>Rhodoferax</taxon>
    </lineage>
</organism>
<accession>A0A1W9KPD3</accession>
<gene>
    <name evidence="2" type="ORF">BWK72_19665</name>
</gene>
<feature type="non-terminal residue" evidence="2">
    <location>
        <position position="276"/>
    </location>
</feature>
<comment type="caution">
    <text evidence="2">The sequence shown here is derived from an EMBL/GenBank/DDBJ whole genome shotgun (WGS) entry which is preliminary data.</text>
</comment>
<sequence length="276" mass="31462">MEAAKVWTQCRDLHLAARKDSTKWPNKNALQKATKGHGLHSQSAQMVCHAFLANIDTTTQLRKQGRKEMRYPWRDKLFYPLMWPAQAMSVEASRIVLPMGRGRQSIVLPKPDWFTTASSCKLVWNGVCDELHVVVESERAIEAPGNAHACIDLGQIHLATVVTNTGEALIVSGRGVRSEKRRMNMMHGQMAKKISRCTKGSRRWKKLRRTRATQASRIERLVRDKHHKATRQAIGFCIEHKVGHLFVGNPNGVRRNACGRKHNQRMSQWEYGKDIN</sequence>
<dbReference type="Proteomes" id="UP000192505">
    <property type="component" value="Unassembled WGS sequence"/>
</dbReference>
<evidence type="ECO:0000259" key="1">
    <source>
        <dbReference type="Pfam" id="PF01385"/>
    </source>
</evidence>
<feature type="domain" description="Probable transposase IS891/IS1136/IS1341" evidence="1">
    <location>
        <begin position="132"/>
        <end position="253"/>
    </location>
</feature>
<dbReference type="AlphaFoldDB" id="A0A1W9KPD3"/>
<name>A0A1W9KPD3_9BURK</name>